<dbReference type="GO" id="GO:0000976">
    <property type="term" value="F:transcription cis-regulatory region binding"/>
    <property type="evidence" value="ECO:0007669"/>
    <property type="project" value="TreeGrafter"/>
</dbReference>
<evidence type="ECO:0000256" key="3">
    <source>
        <dbReference type="ARBA" id="ARBA00023163"/>
    </source>
</evidence>
<evidence type="ECO:0000313" key="5">
    <source>
        <dbReference type="EMBL" id="RDV07408.1"/>
    </source>
</evidence>
<evidence type="ECO:0000259" key="4">
    <source>
        <dbReference type="PROSITE" id="PS01124"/>
    </source>
</evidence>
<comment type="caution">
    <text evidence="5">The sequence shown here is derived from an EMBL/GenBank/DDBJ whole genome shotgun (WGS) entry which is preliminary data.</text>
</comment>
<dbReference type="InterPro" id="IPR009057">
    <property type="entry name" value="Homeodomain-like_sf"/>
</dbReference>
<dbReference type="PANTHER" id="PTHR47894:SF1">
    <property type="entry name" value="HTH-TYPE TRANSCRIPTIONAL REGULATOR VQSM"/>
    <property type="match status" value="1"/>
</dbReference>
<dbReference type="Gene3D" id="1.10.10.60">
    <property type="entry name" value="Homeodomain-like"/>
    <property type="match status" value="1"/>
</dbReference>
<dbReference type="SUPFAM" id="SSF46689">
    <property type="entry name" value="Homeodomain-like"/>
    <property type="match status" value="1"/>
</dbReference>
<dbReference type="InterPro" id="IPR018060">
    <property type="entry name" value="HTH_AraC"/>
</dbReference>
<evidence type="ECO:0000313" key="6">
    <source>
        <dbReference type="Proteomes" id="UP000263833"/>
    </source>
</evidence>
<dbReference type="RefSeq" id="WP_115548955.1">
    <property type="nucleotide sequence ID" value="NZ_QRGP01000001.1"/>
</dbReference>
<sequence length="377" mass="41947">MGLRQNTADFATGRADSFVPPGNFVGYRPSIEALTNAYAVIEALGPKSRQQIPPVALVQFGEWLGWPEWFKNGTTLVQGPGFPDRISVADDLIVIANIVDHGAAVEMLLRLSGDSKITGAPVVAPALYNAPSLHDALLLAKRSTEVTTPYVKMRLQVDERQFSIAIESEIEHGPLLEFASTAYLCSFQRFIDFFRPDVVEQIKFSFAAKRQGRISAFLDSLPGTKQFDAGIYAMAGDPDWLKARNSQTDPAFWNFALERVALMERDCNQSEVVDRIRAVICKAMETENRVPRLKQVAASERVSERTLVRTLAAHGTSFHKIVEEERRLIASELIGNTSISLAEIARALGFTDMSSFGRSFRQWYGMTPGQARLWRTD</sequence>
<name>A0A371BIM7_9SPHN</name>
<keyword evidence="6" id="KW-1185">Reference proteome</keyword>
<keyword evidence="3" id="KW-0804">Transcription</keyword>
<feature type="domain" description="HTH araC/xylS-type" evidence="4">
    <location>
        <begin position="274"/>
        <end position="374"/>
    </location>
</feature>
<dbReference type="InterPro" id="IPR020449">
    <property type="entry name" value="Tscrpt_reg_AraC-type_HTH"/>
</dbReference>
<dbReference type="Pfam" id="PF12833">
    <property type="entry name" value="HTH_18"/>
    <property type="match status" value="1"/>
</dbReference>
<dbReference type="PROSITE" id="PS01124">
    <property type="entry name" value="HTH_ARAC_FAMILY_2"/>
    <property type="match status" value="1"/>
</dbReference>
<dbReference type="SMART" id="SM00342">
    <property type="entry name" value="HTH_ARAC"/>
    <property type="match status" value="1"/>
</dbReference>
<dbReference type="GO" id="GO:0005829">
    <property type="term" value="C:cytosol"/>
    <property type="evidence" value="ECO:0007669"/>
    <property type="project" value="TreeGrafter"/>
</dbReference>
<evidence type="ECO:0000256" key="1">
    <source>
        <dbReference type="ARBA" id="ARBA00023015"/>
    </source>
</evidence>
<proteinExistence type="predicted"/>
<keyword evidence="1" id="KW-0805">Transcription regulation</keyword>
<accession>A0A371BIM7</accession>
<keyword evidence="2" id="KW-0238">DNA-binding</keyword>
<organism evidence="5 6">
    <name type="scientific">Sphingorhabdus pulchriflava</name>
    <dbReference type="NCBI Taxonomy" id="2292257"/>
    <lineage>
        <taxon>Bacteria</taxon>
        <taxon>Pseudomonadati</taxon>
        <taxon>Pseudomonadota</taxon>
        <taxon>Alphaproteobacteria</taxon>
        <taxon>Sphingomonadales</taxon>
        <taxon>Sphingomonadaceae</taxon>
        <taxon>Sphingorhabdus</taxon>
    </lineage>
</organism>
<dbReference type="Proteomes" id="UP000263833">
    <property type="component" value="Unassembled WGS sequence"/>
</dbReference>
<dbReference type="EMBL" id="QRGP01000001">
    <property type="protein sequence ID" value="RDV07408.1"/>
    <property type="molecule type" value="Genomic_DNA"/>
</dbReference>
<dbReference type="PANTHER" id="PTHR47894">
    <property type="entry name" value="HTH-TYPE TRANSCRIPTIONAL REGULATOR GADX"/>
    <property type="match status" value="1"/>
</dbReference>
<reference evidence="6" key="1">
    <citation type="submission" date="2018-08" db="EMBL/GenBank/DDBJ databases">
        <authorList>
            <person name="Kim S.-J."/>
            <person name="Jung G.-Y."/>
        </authorList>
    </citation>
    <scope>NUCLEOTIDE SEQUENCE [LARGE SCALE GENOMIC DNA]</scope>
    <source>
        <strain evidence="6">GY_G</strain>
    </source>
</reference>
<gene>
    <name evidence="5" type="ORF">DXH95_08700</name>
</gene>
<dbReference type="PRINTS" id="PR00032">
    <property type="entry name" value="HTHARAC"/>
</dbReference>
<dbReference type="AlphaFoldDB" id="A0A371BIM7"/>
<dbReference type="OrthoDB" id="9805730at2"/>
<dbReference type="GO" id="GO:0003700">
    <property type="term" value="F:DNA-binding transcription factor activity"/>
    <property type="evidence" value="ECO:0007669"/>
    <property type="project" value="InterPro"/>
</dbReference>
<protein>
    <submittedName>
        <fullName evidence="5">AraC family transcriptional regulator</fullName>
    </submittedName>
</protein>
<evidence type="ECO:0000256" key="2">
    <source>
        <dbReference type="ARBA" id="ARBA00023125"/>
    </source>
</evidence>